<comment type="cofactor">
    <cofactor evidence="1">
        <name>Zn(2+)</name>
        <dbReference type="ChEBI" id="CHEBI:29105"/>
    </cofactor>
</comment>
<proteinExistence type="inferred from homology"/>
<dbReference type="Pfam" id="PF08240">
    <property type="entry name" value="ADH_N"/>
    <property type="match status" value="1"/>
</dbReference>
<protein>
    <recommendedName>
        <fullName evidence="7">Alcohol dehydrogenase-like N-terminal domain-containing protein</fullName>
    </recommendedName>
</protein>
<dbReference type="PANTHER" id="PTHR43161">
    <property type="entry name" value="SORBITOL DEHYDROGENASE"/>
    <property type="match status" value="1"/>
</dbReference>
<organism evidence="8 9">
    <name type="scientific">Lactuca saligna</name>
    <name type="common">Willowleaf lettuce</name>
    <dbReference type="NCBI Taxonomy" id="75948"/>
    <lineage>
        <taxon>Eukaryota</taxon>
        <taxon>Viridiplantae</taxon>
        <taxon>Streptophyta</taxon>
        <taxon>Embryophyta</taxon>
        <taxon>Tracheophyta</taxon>
        <taxon>Spermatophyta</taxon>
        <taxon>Magnoliopsida</taxon>
        <taxon>eudicotyledons</taxon>
        <taxon>Gunneridae</taxon>
        <taxon>Pentapetalae</taxon>
        <taxon>asterids</taxon>
        <taxon>campanulids</taxon>
        <taxon>Asterales</taxon>
        <taxon>Asteraceae</taxon>
        <taxon>Cichorioideae</taxon>
        <taxon>Cichorieae</taxon>
        <taxon>Lactucinae</taxon>
        <taxon>Lactuca</taxon>
    </lineage>
</organism>
<evidence type="ECO:0000313" key="9">
    <source>
        <dbReference type="Proteomes" id="UP001177003"/>
    </source>
</evidence>
<evidence type="ECO:0000256" key="2">
    <source>
        <dbReference type="ARBA" id="ARBA00008072"/>
    </source>
</evidence>
<sequence>MGIEYECAGVIKEILSNVKDLVLVDCVALEPGISCWGCTQCKEGRYNLRPDMKFFATPPVHGSLANQVVHPVDLCFKLFQQDNDNGSHRHTCWQQSVSGRDGPP</sequence>
<gene>
    <name evidence="8" type="ORF">LSALG_LOCUS3342</name>
</gene>
<dbReference type="InterPro" id="IPR013154">
    <property type="entry name" value="ADH-like_N"/>
</dbReference>
<dbReference type="SUPFAM" id="SSF50129">
    <property type="entry name" value="GroES-like"/>
    <property type="match status" value="1"/>
</dbReference>
<evidence type="ECO:0000256" key="4">
    <source>
        <dbReference type="ARBA" id="ARBA00022833"/>
    </source>
</evidence>
<dbReference type="GO" id="GO:0016491">
    <property type="term" value="F:oxidoreductase activity"/>
    <property type="evidence" value="ECO:0007669"/>
    <property type="project" value="UniProtKB-KW"/>
</dbReference>
<dbReference type="InterPro" id="IPR011032">
    <property type="entry name" value="GroES-like_sf"/>
</dbReference>
<evidence type="ECO:0000256" key="3">
    <source>
        <dbReference type="ARBA" id="ARBA00022723"/>
    </source>
</evidence>
<evidence type="ECO:0000256" key="1">
    <source>
        <dbReference type="ARBA" id="ARBA00001947"/>
    </source>
</evidence>
<keyword evidence="3" id="KW-0479">Metal-binding</keyword>
<dbReference type="EMBL" id="OX465086">
    <property type="protein sequence ID" value="CAI9262612.1"/>
    <property type="molecule type" value="Genomic_DNA"/>
</dbReference>
<evidence type="ECO:0000256" key="6">
    <source>
        <dbReference type="SAM" id="MobiDB-lite"/>
    </source>
</evidence>
<dbReference type="PANTHER" id="PTHR43161:SF9">
    <property type="entry name" value="SORBITOL DEHYDROGENASE"/>
    <property type="match status" value="1"/>
</dbReference>
<evidence type="ECO:0000259" key="7">
    <source>
        <dbReference type="Pfam" id="PF08240"/>
    </source>
</evidence>
<name>A0AA35VGQ9_LACSI</name>
<accession>A0AA35VGQ9</accession>
<keyword evidence="4" id="KW-0862">Zinc</keyword>
<dbReference type="AlphaFoldDB" id="A0AA35VGQ9"/>
<keyword evidence="5" id="KW-0560">Oxidoreductase</keyword>
<comment type="similarity">
    <text evidence="2">Belongs to the zinc-containing alcohol dehydrogenase family.</text>
</comment>
<evidence type="ECO:0000313" key="8">
    <source>
        <dbReference type="EMBL" id="CAI9262612.1"/>
    </source>
</evidence>
<keyword evidence="9" id="KW-1185">Reference proteome</keyword>
<dbReference type="Proteomes" id="UP001177003">
    <property type="component" value="Chromosome 0"/>
</dbReference>
<dbReference type="Gene3D" id="3.90.180.10">
    <property type="entry name" value="Medium-chain alcohol dehydrogenases, catalytic domain"/>
    <property type="match status" value="1"/>
</dbReference>
<reference evidence="8" key="1">
    <citation type="submission" date="2023-04" db="EMBL/GenBank/DDBJ databases">
        <authorList>
            <person name="Vijverberg K."/>
            <person name="Xiong W."/>
            <person name="Schranz E."/>
        </authorList>
    </citation>
    <scope>NUCLEOTIDE SEQUENCE</scope>
</reference>
<feature type="domain" description="Alcohol dehydrogenase-like N-terminal" evidence="7">
    <location>
        <begin position="5"/>
        <end position="78"/>
    </location>
</feature>
<dbReference type="GO" id="GO:0046872">
    <property type="term" value="F:metal ion binding"/>
    <property type="evidence" value="ECO:0007669"/>
    <property type="project" value="UniProtKB-KW"/>
</dbReference>
<feature type="region of interest" description="Disordered" evidence="6">
    <location>
        <begin position="83"/>
        <end position="104"/>
    </location>
</feature>
<evidence type="ECO:0000256" key="5">
    <source>
        <dbReference type="ARBA" id="ARBA00023002"/>
    </source>
</evidence>